<organism evidence="1 2">
    <name type="scientific">Alkalihalobacillus trypoxylicola</name>
    <dbReference type="NCBI Taxonomy" id="519424"/>
    <lineage>
        <taxon>Bacteria</taxon>
        <taxon>Bacillati</taxon>
        <taxon>Bacillota</taxon>
        <taxon>Bacilli</taxon>
        <taxon>Bacillales</taxon>
        <taxon>Bacillaceae</taxon>
        <taxon>Alkalihalobacillus</taxon>
    </lineage>
</organism>
<dbReference type="Pfam" id="PF10934">
    <property type="entry name" value="Sheath_initiator"/>
    <property type="match status" value="1"/>
</dbReference>
<keyword evidence="2" id="KW-1185">Reference proteome</keyword>
<evidence type="ECO:0000313" key="2">
    <source>
        <dbReference type="Proteomes" id="UP000075806"/>
    </source>
</evidence>
<dbReference type="InterPro" id="IPR020288">
    <property type="entry name" value="Sheath_initiator"/>
</dbReference>
<dbReference type="STRING" id="519424.AZF04_15355"/>
<protein>
    <submittedName>
        <fullName evidence="1">Phage portal protein</fullName>
    </submittedName>
</protein>
<gene>
    <name evidence="1" type="ORF">AZF04_15355</name>
</gene>
<reference evidence="1" key="1">
    <citation type="submission" date="2016-02" db="EMBL/GenBank/DDBJ databases">
        <title>Genome sequence of Bacillus trypoxylicola KCTC 13244(T).</title>
        <authorList>
            <person name="Jeong H."/>
            <person name="Park S.-H."/>
            <person name="Choi S.-K."/>
        </authorList>
    </citation>
    <scope>NUCLEOTIDE SEQUENCE [LARGE SCALE GENOMIC DNA]</scope>
    <source>
        <strain evidence="1">KCTC 13244</strain>
    </source>
</reference>
<dbReference type="OrthoDB" id="89089at2"/>
<dbReference type="Proteomes" id="UP000075806">
    <property type="component" value="Unassembled WGS sequence"/>
</dbReference>
<proteinExistence type="predicted"/>
<dbReference type="EMBL" id="LTAO01000004">
    <property type="protein sequence ID" value="KYG33888.1"/>
    <property type="molecule type" value="Genomic_DNA"/>
</dbReference>
<dbReference type="RefSeq" id="WP_061947698.1">
    <property type="nucleotide sequence ID" value="NZ_LTAO01000004.1"/>
</dbReference>
<sequence length="139" mass="16010">MLSPEVEISETVEGEEFIEPSNTYAIDFVNGRIESNHISGLEAIKQFVYMVLRTARYAYPIYSHDIGNELEETLADKETTDVYKEMEIPRLIEESLIYDERIISVQDFAIIKREDAFYVSFVVETDEGSIELEEVINVA</sequence>
<evidence type="ECO:0000313" key="1">
    <source>
        <dbReference type="EMBL" id="KYG33888.1"/>
    </source>
</evidence>
<accession>A0A162EWB4</accession>
<dbReference type="AlphaFoldDB" id="A0A162EWB4"/>
<name>A0A162EWB4_9BACI</name>
<comment type="caution">
    <text evidence="1">The sequence shown here is derived from an EMBL/GenBank/DDBJ whole genome shotgun (WGS) entry which is preliminary data.</text>
</comment>